<dbReference type="KEGG" id="ttq:NIES37_53230"/>
<proteinExistence type="predicted"/>
<dbReference type="RefSeq" id="WP_045873390.1">
    <property type="nucleotide sequence ID" value="NZ_CAWNJS010000001.1"/>
</dbReference>
<evidence type="ECO:0000313" key="1">
    <source>
        <dbReference type="EMBL" id="BAZ01324.1"/>
    </source>
</evidence>
<gene>
    <name evidence="1" type="ORF">NIES37_53230</name>
</gene>
<dbReference type="Proteomes" id="UP000218785">
    <property type="component" value="Chromosome"/>
</dbReference>
<reference evidence="1 2" key="1">
    <citation type="submission" date="2017-06" db="EMBL/GenBank/DDBJ databases">
        <title>Genome sequencing of cyanobaciteial culture collection at National Institute for Environmental Studies (NIES).</title>
        <authorList>
            <person name="Hirose Y."/>
            <person name="Shimura Y."/>
            <person name="Fujisawa T."/>
            <person name="Nakamura Y."/>
            <person name="Kawachi M."/>
        </authorList>
    </citation>
    <scope>NUCLEOTIDE SEQUENCE [LARGE SCALE GENOMIC DNA]</scope>
    <source>
        <strain evidence="1 2">NIES-37</strain>
    </source>
</reference>
<organism evidence="1 2">
    <name type="scientific">Tolypothrix tenuis PCC 7101</name>
    <dbReference type="NCBI Taxonomy" id="231146"/>
    <lineage>
        <taxon>Bacteria</taxon>
        <taxon>Bacillati</taxon>
        <taxon>Cyanobacteriota</taxon>
        <taxon>Cyanophyceae</taxon>
        <taxon>Nostocales</taxon>
        <taxon>Tolypothrichaceae</taxon>
        <taxon>Tolypothrix</taxon>
    </lineage>
</organism>
<name>A0A1Z4N6J5_9CYAN</name>
<accession>A0A1Z4N6J5</accession>
<evidence type="ECO:0000313" key="2">
    <source>
        <dbReference type="Proteomes" id="UP000218785"/>
    </source>
</evidence>
<sequence>MNLLRTRIHHLVDLLADEDLPSTWAAVYNLHCDCYMLKAIEQAKRSQQPWDILTQEEAIRQLMYFGSET</sequence>
<keyword evidence="2" id="KW-1185">Reference proteome</keyword>
<protein>
    <submittedName>
        <fullName evidence="1">Uncharacterized protein</fullName>
    </submittedName>
</protein>
<dbReference type="AlphaFoldDB" id="A0A1Z4N6J5"/>
<dbReference type="EMBL" id="AP018248">
    <property type="protein sequence ID" value="BAZ01324.1"/>
    <property type="molecule type" value="Genomic_DNA"/>
</dbReference>